<organism evidence="2 3">
    <name type="scientific">Trichophyton equinum (strain ATCC MYA-4606 / CBS 127.97)</name>
    <name type="common">Horse ringworm fungus</name>
    <dbReference type="NCBI Taxonomy" id="559882"/>
    <lineage>
        <taxon>Eukaryota</taxon>
        <taxon>Fungi</taxon>
        <taxon>Dikarya</taxon>
        <taxon>Ascomycota</taxon>
        <taxon>Pezizomycotina</taxon>
        <taxon>Eurotiomycetes</taxon>
        <taxon>Eurotiomycetidae</taxon>
        <taxon>Onygenales</taxon>
        <taxon>Arthrodermataceae</taxon>
        <taxon>Trichophyton</taxon>
    </lineage>
</organism>
<reference evidence="3" key="1">
    <citation type="journal article" date="2012" name="MBio">
        <title>Comparative genome analysis of Trichophyton rubrum and related dermatophytes reveals candidate genes involved in infection.</title>
        <authorList>
            <person name="Martinez D.A."/>
            <person name="Oliver B.G."/>
            <person name="Graeser Y."/>
            <person name="Goldberg J.M."/>
            <person name="Li W."/>
            <person name="Martinez-Rossi N.M."/>
            <person name="Monod M."/>
            <person name="Shelest E."/>
            <person name="Barton R.C."/>
            <person name="Birch E."/>
            <person name="Brakhage A.A."/>
            <person name="Chen Z."/>
            <person name="Gurr S.J."/>
            <person name="Heiman D."/>
            <person name="Heitman J."/>
            <person name="Kosti I."/>
            <person name="Rossi A."/>
            <person name="Saif S."/>
            <person name="Samalova M."/>
            <person name="Saunders C.W."/>
            <person name="Shea T."/>
            <person name="Summerbell R.C."/>
            <person name="Xu J."/>
            <person name="Young S."/>
            <person name="Zeng Q."/>
            <person name="Birren B.W."/>
            <person name="Cuomo C.A."/>
            <person name="White T.C."/>
        </authorList>
    </citation>
    <scope>NUCLEOTIDE SEQUENCE [LARGE SCALE GENOMIC DNA]</scope>
    <source>
        <strain evidence="3">ATCC MYA-4606 / CBS 127.97</strain>
    </source>
</reference>
<dbReference type="AlphaFoldDB" id="F2PUM9"/>
<dbReference type="VEuPathDB" id="FungiDB:TEQG_04606"/>
<name>F2PUM9_TRIEC</name>
<protein>
    <submittedName>
        <fullName evidence="2">Uncharacterized protein</fullName>
    </submittedName>
</protein>
<evidence type="ECO:0000313" key="3">
    <source>
        <dbReference type="Proteomes" id="UP000009169"/>
    </source>
</evidence>
<dbReference type="Proteomes" id="UP000009169">
    <property type="component" value="Unassembled WGS sequence"/>
</dbReference>
<dbReference type="EMBL" id="DS995741">
    <property type="protein sequence ID" value="EGE05597.1"/>
    <property type="molecule type" value="Genomic_DNA"/>
</dbReference>
<proteinExistence type="predicted"/>
<dbReference type="HOGENOM" id="CLU_1994234_0_0_1"/>
<gene>
    <name evidence="2" type="ORF">TEQG_04606</name>
</gene>
<evidence type="ECO:0000313" key="2">
    <source>
        <dbReference type="EMBL" id="EGE05597.1"/>
    </source>
</evidence>
<feature type="region of interest" description="Disordered" evidence="1">
    <location>
        <begin position="61"/>
        <end position="83"/>
    </location>
</feature>
<keyword evidence="3" id="KW-1185">Reference proteome</keyword>
<evidence type="ECO:0000256" key="1">
    <source>
        <dbReference type="SAM" id="MobiDB-lite"/>
    </source>
</evidence>
<sequence length="125" mass="14015">MSPWGDWLEFSPASAVKTALVLGQASSRIANELRDSDEINCQRYPICVGLSGLRPETGLYQAGSAAREPPEPALDNPSKPTPINIHKQDLFKQYIHLEPSEQRLFASRRLEFANYKNTHQPDPIL</sequence>
<accession>F2PUM9</accession>